<evidence type="ECO:0000259" key="4">
    <source>
        <dbReference type="Pfam" id="PF11797"/>
    </source>
</evidence>
<feature type="domain" description="WxL Interacting Protein host binding" evidence="4">
    <location>
        <begin position="171"/>
        <end position="306"/>
    </location>
</feature>
<name>A0ABW1U7P1_9LACO</name>
<keyword evidence="2" id="KW-0472">Membrane</keyword>
<proteinExistence type="predicted"/>
<keyword evidence="2" id="KW-1133">Transmembrane helix</keyword>
<keyword evidence="6" id="KW-1185">Reference proteome</keyword>
<evidence type="ECO:0000313" key="6">
    <source>
        <dbReference type="Proteomes" id="UP001596258"/>
    </source>
</evidence>
<dbReference type="RefSeq" id="WP_125576967.1">
    <property type="nucleotide sequence ID" value="NZ_JBHSSO010000010.1"/>
</dbReference>
<evidence type="ECO:0000259" key="3">
    <source>
        <dbReference type="Pfam" id="PF06030"/>
    </source>
</evidence>
<dbReference type="EMBL" id="JBHSSO010000010">
    <property type="protein sequence ID" value="MFC6289288.1"/>
    <property type="molecule type" value="Genomic_DNA"/>
</dbReference>
<dbReference type="Pfam" id="PF06030">
    <property type="entry name" value="WxLIP_PGBD"/>
    <property type="match status" value="1"/>
</dbReference>
<comment type="caution">
    <text evidence="5">The sequence shown here is derived from an EMBL/GenBank/DDBJ whole genome shotgun (WGS) entry which is preliminary data.</text>
</comment>
<feature type="domain" description="WxL Interacting Protein peptidoglycan binding" evidence="3">
    <location>
        <begin position="42"/>
        <end position="159"/>
    </location>
</feature>
<reference evidence="6" key="1">
    <citation type="journal article" date="2019" name="Int. J. Syst. Evol. Microbiol.">
        <title>The Global Catalogue of Microorganisms (GCM) 10K type strain sequencing project: providing services to taxonomists for standard genome sequencing and annotation.</title>
        <authorList>
            <consortium name="The Broad Institute Genomics Platform"/>
            <consortium name="The Broad Institute Genome Sequencing Center for Infectious Disease"/>
            <person name="Wu L."/>
            <person name="Ma J."/>
        </authorList>
    </citation>
    <scope>NUCLEOTIDE SEQUENCE [LARGE SCALE GENOMIC DNA]</scope>
    <source>
        <strain evidence="6">CCM 8893</strain>
    </source>
</reference>
<evidence type="ECO:0000313" key="5">
    <source>
        <dbReference type="EMBL" id="MFC6289288.1"/>
    </source>
</evidence>
<dbReference type="InterPro" id="IPR021759">
    <property type="entry name" value="WxLIP_HBD"/>
</dbReference>
<organism evidence="5 6">
    <name type="scientific">Levilactobacillus angrenensis</name>
    <dbReference type="NCBI Taxonomy" id="2486020"/>
    <lineage>
        <taxon>Bacteria</taxon>
        <taxon>Bacillati</taxon>
        <taxon>Bacillota</taxon>
        <taxon>Bacilli</taxon>
        <taxon>Lactobacillales</taxon>
        <taxon>Lactobacillaceae</taxon>
        <taxon>Levilactobacillus</taxon>
    </lineage>
</organism>
<keyword evidence="2" id="KW-0812">Transmembrane</keyword>
<protein>
    <submittedName>
        <fullName evidence="5">DUF916 and DUF3324 domain-containing protein</fullName>
    </submittedName>
</protein>
<evidence type="ECO:0000256" key="2">
    <source>
        <dbReference type="SAM" id="Phobius"/>
    </source>
</evidence>
<feature type="transmembrane region" description="Helical" evidence="2">
    <location>
        <begin position="317"/>
        <end position="338"/>
    </location>
</feature>
<dbReference type="Proteomes" id="UP001596258">
    <property type="component" value="Unassembled WGS sequence"/>
</dbReference>
<dbReference type="InterPro" id="IPR010317">
    <property type="entry name" value="WxLIP_PGBD"/>
</dbReference>
<evidence type="ECO:0000256" key="1">
    <source>
        <dbReference type="SAM" id="MobiDB-lite"/>
    </source>
</evidence>
<dbReference type="Pfam" id="PF11797">
    <property type="entry name" value="WxLIP_HBD"/>
    <property type="match status" value="1"/>
</dbReference>
<gene>
    <name evidence="5" type="ORF">ACFP1M_03615</name>
</gene>
<accession>A0ABW1U7P1</accession>
<feature type="region of interest" description="Disordered" evidence="1">
    <location>
        <begin position="358"/>
        <end position="379"/>
    </location>
</feature>
<sequence>MNLNRIKGWFVAFLAVVGLLGGGSLISANAASKAAPMPDSDFAATPLLPKNQLSTKVSYFDLKVEPGGTQTLKLSVTNPSKSPRTLQVMPINATTSDTGRAVYVPSNRTDPSAQTTFTKMTSGPVTVHLAARQGKTVTFTTRIPASGFTGQVLGGLFVTNPKARRSSSTSDFTLENRYAEVVAVSLWCHPNQILPIDLKLANVSVKKQNGQPQVLAKLRNVTPTLFGKFNVQARVLRKSTGQQVLTQSLKNGSMAPNSWFNFGIGLGKKPLTAGQYVLKLHATSGKRVWNFSRDFSLSGKTVRTHNAAIHSKQPNYWWIWLLLAILLVILLLLLAYWLGKRGSDKDDADDDIDATAATTTTDTAATQPKSDENQSQPKS</sequence>